<reference evidence="1" key="1">
    <citation type="submission" date="2020-04" db="EMBL/GenBank/DDBJ databases">
        <authorList>
            <person name="Brown S."/>
        </authorList>
    </citation>
    <scope>NUCLEOTIDE SEQUENCE</scope>
    <source>
        <strain evidence="1">DJ015</strain>
    </source>
</reference>
<evidence type="ECO:0000313" key="1">
    <source>
        <dbReference type="EMBL" id="MBC2475435.1"/>
    </source>
</evidence>
<sequence length="106" mass="12481">MSKKFEDQLMKFEITNTKLKMEISLKDLAWLFENSPSNYDLDGEGPAKIKRGKRKEFAEFIVNRFRDDVDSDSNNTVWGEPFEKVFEEILEGAEDEIVKYPSEEDY</sequence>
<reference evidence="1" key="2">
    <citation type="journal article" date="2022" name="Nat. Biotechnol.">
        <title>Carbon-negative production of acetone and isopropanol by gas fermentation at industrial pilot scale.</title>
        <authorList>
            <person name="Liew F.E."/>
            <person name="Nogle R."/>
            <person name="Abdalla T."/>
            <person name="Rasor B.J."/>
            <person name="Canter C."/>
            <person name="Jensen R.O."/>
            <person name="Wang L."/>
            <person name="Strutz J."/>
            <person name="Chirania P."/>
            <person name="De Tissera S."/>
            <person name="Mueller A.P."/>
            <person name="Ruan Z."/>
            <person name="Gao A."/>
            <person name="Tran L."/>
            <person name="Engle N.L."/>
            <person name="Bromley J.C."/>
            <person name="Daniell J."/>
            <person name="Conrado R."/>
            <person name="Tschaplinski T.J."/>
            <person name="Giannone R.J."/>
            <person name="Hettich R.L."/>
            <person name="Karim A.S."/>
            <person name="Simpson S.D."/>
            <person name="Brown S.D."/>
            <person name="Leang C."/>
            <person name="Jewett M.C."/>
            <person name="Kopke M."/>
        </authorList>
    </citation>
    <scope>NUCLEOTIDE SEQUENCE</scope>
    <source>
        <strain evidence="1">DJ015</strain>
    </source>
</reference>
<evidence type="ECO:0000313" key="2">
    <source>
        <dbReference type="Proteomes" id="UP001194098"/>
    </source>
</evidence>
<dbReference type="AlphaFoldDB" id="A0AAW3W8X0"/>
<accession>A0AAW3W8X0</accession>
<dbReference type="RefSeq" id="WP_171779999.1">
    <property type="nucleotide sequence ID" value="NZ_JABAGV010000027.1"/>
</dbReference>
<proteinExistence type="predicted"/>
<dbReference type="EMBL" id="JABAGV010000027">
    <property type="protein sequence ID" value="MBC2475435.1"/>
    <property type="molecule type" value="Genomic_DNA"/>
</dbReference>
<organism evidence="1 2">
    <name type="scientific">Clostridium beijerinckii</name>
    <name type="common">Clostridium MP</name>
    <dbReference type="NCBI Taxonomy" id="1520"/>
    <lineage>
        <taxon>Bacteria</taxon>
        <taxon>Bacillati</taxon>
        <taxon>Bacillota</taxon>
        <taxon>Clostridia</taxon>
        <taxon>Eubacteriales</taxon>
        <taxon>Clostridiaceae</taxon>
        <taxon>Clostridium</taxon>
    </lineage>
</organism>
<comment type="caution">
    <text evidence="1">The sequence shown here is derived from an EMBL/GenBank/DDBJ whole genome shotgun (WGS) entry which is preliminary data.</text>
</comment>
<gene>
    <name evidence="1" type="ORF">HGI39_12065</name>
</gene>
<dbReference type="Proteomes" id="UP001194098">
    <property type="component" value="Unassembled WGS sequence"/>
</dbReference>
<name>A0AAW3W8X0_CLOBE</name>
<protein>
    <submittedName>
        <fullName evidence="1">Uncharacterized protein</fullName>
    </submittedName>
</protein>